<keyword evidence="5" id="KW-0378">Hydrolase</keyword>
<evidence type="ECO:0000313" key="9">
    <source>
        <dbReference type="Proteomes" id="UP000053815"/>
    </source>
</evidence>
<dbReference type="PROSITE" id="PS50994">
    <property type="entry name" value="INTEGRASE"/>
    <property type="match status" value="1"/>
</dbReference>
<keyword evidence="3" id="KW-0540">Nuclease</keyword>
<keyword evidence="2" id="KW-0548">Nucleotidyltransferase</keyword>
<dbReference type="Gene3D" id="3.30.420.10">
    <property type="entry name" value="Ribonuclease H-like superfamily/Ribonuclease H"/>
    <property type="match status" value="1"/>
</dbReference>
<dbReference type="CDD" id="cd09274">
    <property type="entry name" value="RNase_HI_RT_Ty3"/>
    <property type="match status" value="1"/>
</dbReference>
<dbReference type="InterPro" id="IPR012337">
    <property type="entry name" value="RNaseH-like_sf"/>
</dbReference>
<dbReference type="FunFam" id="1.10.340.70:FF:000001">
    <property type="entry name" value="Retrovirus-related Pol polyprotein from transposon gypsy-like Protein"/>
    <property type="match status" value="1"/>
</dbReference>
<dbReference type="InterPro" id="IPR001584">
    <property type="entry name" value="Integrase_cat-core"/>
</dbReference>
<dbReference type="Gene3D" id="1.10.340.70">
    <property type="match status" value="1"/>
</dbReference>
<dbReference type="GO" id="GO:0004519">
    <property type="term" value="F:endonuclease activity"/>
    <property type="evidence" value="ECO:0007669"/>
    <property type="project" value="UniProtKB-KW"/>
</dbReference>
<dbReference type="InterPro" id="IPR050951">
    <property type="entry name" value="Retrovirus_Pol_polyprotein"/>
</dbReference>
<dbReference type="GO" id="GO:0016787">
    <property type="term" value="F:hydrolase activity"/>
    <property type="evidence" value="ECO:0007669"/>
    <property type="project" value="UniProtKB-KW"/>
</dbReference>
<dbReference type="FunFam" id="3.30.420.10:FF:000032">
    <property type="entry name" value="Retrovirus-related Pol polyprotein from transposon 297-like Protein"/>
    <property type="match status" value="1"/>
</dbReference>
<dbReference type="Pfam" id="PF17917">
    <property type="entry name" value="RT_RNaseH"/>
    <property type="match status" value="1"/>
</dbReference>
<keyword evidence="4" id="KW-0255">Endonuclease</keyword>
<dbReference type="SUPFAM" id="SSF56672">
    <property type="entry name" value="DNA/RNA polymerases"/>
    <property type="match status" value="1"/>
</dbReference>
<dbReference type="STRING" id="91626.A0A0C9LUN2"/>
<keyword evidence="9" id="KW-1185">Reference proteome</keyword>
<evidence type="ECO:0000313" key="8">
    <source>
        <dbReference type="EMBL" id="GAN05320.1"/>
    </source>
</evidence>
<evidence type="ECO:0000256" key="3">
    <source>
        <dbReference type="ARBA" id="ARBA00022722"/>
    </source>
</evidence>
<dbReference type="GO" id="GO:0015074">
    <property type="term" value="P:DNA integration"/>
    <property type="evidence" value="ECO:0007669"/>
    <property type="project" value="InterPro"/>
</dbReference>
<gene>
    <name evidence="8" type="ORF">MAM1_0088d04790</name>
</gene>
<dbReference type="InterPro" id="IPR043502">
    <property type="entry name" value="DNA/RNA_pol_sf"/>
</dbReference>
<sequence>MATPTPANASSDFVKYLTLEKVKSIDMPIYDYSNSLRVWLKEFELQATFVGILDLDACTVQLGKFMPTTIKNWLPTQAPDIRQSWKLLTEQLLLQFGKPADEEFREFKQQLRNCKQLPDASIRIHSAQWLHLLNFLPKNHLSDDRKIAQFTQSLHDRSLRSTLVAFVEIKEIKSVEEVIAKAIDIESKAKLLSIDDNFSSGQAEVKAHVPDDPMEVDYVNKQKQSSKKFYRQKRNFRPQKTKDTPFIWEAEQEAAFQALKQQLAQLPLLKQPDFERTFHLYCDAANTAGIAVVLCQHYQETPYPLSFASRALTAAERNYTVRELEALAIVFGIQKHRMYLERRKFFVYTDHSSLQWLLNSNQDKQPRLWRWCLMLQSYDFEVKYIPGTTNHVADALSRAINATDVTAQVINWELEQRKDKDLALLLNNTNDKYRHYKVLKNILYRILPKPRDVSQNNIYKVVPSHLIPTILDLHHDSKFAGHGGITKTKQSIANANLWWNRIDEDIKLHIQKCDICQHIKGHKHNNYQQQPTAGTQPFHKIAMDHFGPLPGTPNGYKYILVIIDTFTKYVEIYPSKTTNAMELANLVYNSYILRHGVPHIIISDNGPPFGSGFMHELAKYTGIEIHHTPPHHPQSNGIVERYMSTLRQMLLIYANDRSIVGQWDQHLRIVRFVYNTMYHHSTSYSPFELTHGRHARTPLTSIAEQHSPAKYNDQHTPQSKFAADLKARLDIAFQTVN</sequence>
<keyword evidence="1" id="KW-0808">Transferase</keyword>
<dbReference type="GO" id="GO:0003964">
    <property type="term" value="F:RNA-directed DNA polymerase activity"/>
    <property type="evidence" value="ECO:0007669"/>
    <property type="project" value="UniProtKB-KW"/>
</dbReference>
<dbReference type="Pfam" id="PF17921">
    <property type="entry name" value="Integrase_H2C2"/>
    <property type="match status" value="1"/>
</dbReference>
<feature type="domain" description="Integrase catalytic" evidence="7">
    <location>
        <begin position="533"/>
        <end position="694"/>
    </location>
</feature>
<evidence type="ECO:0000256" key="6">
    <source>
        <dbReference type="ARBA" id="ARBA00022918"/>
    </source>
</evidence>
<dbReference type="PANTHER" id="PTHR37984:SF5">
    <property type="entry name" value="PROTEIN NYNRIN-LIKE"/>
    <property type="match status" value="1"/>
</dbReference>
<proteinExistence type="predicted"/>
<dbReference type="InterPro" id="IPR041588">
    <property type="entry name" value="Integrase_H2C2"/>
</dbReference>
<dbReference type="GO" id="GO:0005634">
    <property type="term" value="C:nucleus"/>
    <property type="evidence" value="ECO:0007669"/>
    <property type="project" value="UniProtKB-ARBA"/>
</dbReference>
<dbReference type="InterPro" id="IPR041373">
    <property type="entry name" value="RT_RNaseH"/>
</dbReference>
<dbReference type="OrthoDB" id="2261052at2759"/>
<evidence type="ECO:0000259" key="7">
    <source>
        <dbReference type="PROSITE" id="PS50994"/>
    </source>
</evidence>
<evidence type="ECO:0000256" key="5">
    <source>
        <dbReference type="ARBA" id="ARBA00022801"/>
    </source>
</evidence>
<dbReference type="GO" id="GO:0003676">
    <property type="term" value="F:nucleic acid binding"/>
    <property type="evidence" value="ECO:0007669"/>
    <property type="project" value="InterPro"/>
</dbReference>
<evidence type="ECO:0000256" key="1">
    <source>
        <dbReference type="ARBA" id="ARBA00022679"/>
    </source>
</evidence>
<dbReference type="PANTHER" id="PTHR37984">
    <property type="entry name" value="PROTEIN CBG26694"/>
    <property type="match status" value="1"/>
</dbReference>
<protein>
    <recommendedName>
        <fullName evidence="7">Integrase catalytic domain-containing protein</fullName>
    </recommendedName>
</protein>
<dbReference type="InterPro" id="IPR036397">
    <property type="entry name" value="RNaseH_sf"/>
</dbReference>
<keyword evidence="6" id="KW-0695">RNA-directed DNA polymerase</keyword>
<dbReference type="AlphaFoldDB" id="A0A0C9LUN2"/>
<dbReference type="Proteomes" id="UP000053815">
    <property type="component" value="Unassembled WGS sequence"/>
</dbReference>
<dbReference type="SUPFAM" id="SSF53098">
    <property type="entry name" value="Ribonuclease H-like"/>
    <property type="match status" value="1"/>
</dbReference>
<accession>A0A0C9LUN2</accession>
<organism evidence="8">
    <name type="scientific">Mucor ambiguus</name>
    <dbReference type="NCBI Taxonomy" id="91626"/>
    <lineage>
        <taxon>Eukaryota</taxon>
        <taxon>Fungi</taxon>
        <taxon>Fungi incertae sedis</taxon>
        <taxon>Mucoromycota</taxon>
        <taxon>Mucoromycotina</taxon>
        <taxon>Mucoromycetes</taxon>
        <taxon>Mucorales</taxon>
        <taxon>Mucorineae</taxon>
        <taxon>Mucoraceae</taxon>
        <taxon>Mucor</taxon>
    </lineage>
</organism>
<dbReference type="Pfam" id="PF00665">
    <property type="entry name" value="rve"/>
    <property type="match status" value="1"/>
</dbReference>
<evidence type="ECO:0000256" key="4">
    <source>
        <dbReference type="ARBA" id="ARBA00022759"/>
    </source>
</evidence>
<reference evidence="8" key="1">
    <citation type="submission" date="2014-09" db="EMBL/GenBank/DDBJ databases">
        <title>Draft genome sequence of an oleaginous Mucoromycotina fungus Mucor ambiguus NBRC6742.</title>
        <authorList>
            <person name="Takeda I."/>
            <person name="Yamane N."/>
            <person name="Morita T."/>
            <person name="Tamano K."/>
            <person name="Machida M."/>
            <person name="Baker S."/>
            <person name="Koike H."/>
        </authorList>
    </citation>
    <scope>NUCLEOTIDE SEQUENCE</scope>
    <source>
        <strain evidence="8">NBRC 6742</strain>
    </source>
</reference>
<name>A0A0C9LUN2_9FUNG</name>
<evidence type="ECO:0000256" key="2">
    <source>
        <dbReference type="ARBA" id="ARBA00022695"/>
    </source>
</evidence>
<feature type="non-terminal residue" evidence="8">
    <location>
        <position position="737"/>
    </location>
</feature>
<dbReference type="EMBL" id="DF836377">
    <property type="protein sequence ID" value="GAN05320.1"/>
    <property type="molecule type" value="Genomic_DNA"/>
</dbReference>